<evidence type="ECO:0000313" key="4">
    <source>
        <dbReference type="Proteomes" id="UP000429980"/>
    </source>
</evidence>
<dbReference type="EMBL" id="NILF01000007">
    <property type="protein sequence ID" value="TWL44567.1"/>
    <property type="molecule type" value="Genomic_DNA"/>
</dbReference>
<dbReference type="AlphaFoldDB" id="A0A6I7U9J5"/>
<dbReference type="EMBL" id="LKPO01000021">
    <property type="protein sequence ID" value="OLF90325.1"/>
    <property type="molecule type" value="Genomic_DNA"/>
</dbReference>
<evidence type="ECO:0000313" key="1">
    <source>
        <dbReference type="EMBL" id="OLF90325.1"/>
    </source>
</evidence>
<name>A0A6I7U9J5_9BACI</name>
<evidence type="ECO:0000313" key="3">
    <source>
        <dbReference type="Proteomes" id="UP000185604"/>
    </source>
</evidence>
<gene>
    <name evidence="1" type="ORF">B4121_3600</name>
    <name evidence="2" type="ORF">CHCC15381_2573</name>
</gene>
<dbReference type="Proteomes" id="UP000429980">
    <property type="component" value="Unassembled WGS sequence"/>
</dbReference>
<accession>A0A6I7U9J5</accession>
<reference evidence="1 3" key="1">
    <citation type="journal article" date="2016" name="Front. Microbiol.">
        <title>High-Level Heat Resistance of Spores of Bacillus amyloliquefaciens and Bacillus licheniformis Results from the Presence of a spoVA Operon in a Tn1546 Transposon.</title>
        <authorList>
            <person name="Berendsen E.M."/>
            <person name="Koning R.A."/>
            <person name="Boekhorst J."/>
            <person name="de Jong A."/>
            <person name="Kuipers O.P."/>
            <person name="Wells-Bennik M.H."/>
        </authorList>
    </citation>
    <scope>NUCLEOTIDE SEQUENCE [LARGE SCALE GENOMIC DNA]</scope>
    <source>
        <strain evidence="1 3">B4121</strain>
    </source>
</reference>
<proteinExistence type="predicted"/>
<sequence>MLDLKAPVPSEAIDIKILYAERFRASGNTCRPLMKNKVKVAFVMLFFLYKMATG</sequence>
<dbReference type="Proteomes" id="UP000185604">
    <property type="component" value="Unassembled WGS sequence"/>
</dbReference>
<organism evidence="1 3">
    <name type="scientific">Bacillus paralicheniformis</name>
    <dbReference type="NCBI Taxonomy" id="1648923"/>
    <lineage>
        <taxon>Bacteria</taxon>
        <taxon>Bacillati</taxon>
        <taxon>Bacillota</taxon>
        <taxon>Bacilli</taxon>
        <taxon>Bacillales</taxon>
        <taxon>Bacillaceae</taxon>
        <taxon>Bacillus</taxon>
    </lineage>
</organism>
<evidence type="ECO:0000313" key="2">
    <source>
        <dbReference type="EMBL" id="TWL44567.1"/>
    </source>
</evidence>
<keyword evidence="4" id="KW-1185">Reference proteome</keyword>
<reference evidence="2 4" key="2">
    <citation type="submission" date="2019-06" db="EMBL/GenBank/DDBJ databases">
        <title>Genome sequence analysis of &gt;100 Bacillus licheniformis strains suggests intrinsic resistance to this species.</title>
        <authorList>
            <person name="Wels M."/>
            <person name="Siezen R.J."/>
            <person name="Johansen E."/>
            <person name="Stuer-Lauridsen B."/>
            <person name="Bjerre K."/>
            <person name="Nielsen B.K.K."/>
        </authorList>
    </citation>
    <scope>NUCLEOTIDE SEQUENCE [LARGE SCALE GENOMIC DNA]</scope>
    <source>
        <strain evidence="2 4">BAC-15381</strain>
    </source>
</reference>
<protein>
    <submittedName>
        <fullName evidence="1">Uncharacterized protein</fullName>
    </submittedName>
</protein>
<comment type="caution">
    <text evidence="1">The sequence shown here is derived from an EMBL/GenBank/DDBJ whole genome shotgun (WGS) entry which is preliminary data.</text>
</comment>